<comment type="caution">
    <text evidence="16">The sequence shown here is derived from an EMBL/GenBank/DDBJ whole genome shotgun (WGS) entry which is preliminary data.</text>
</comment>
<evidence type="ECO:0000313" key="16">
    <source>
        <dbReference type="EMBL" id="KAL3521394.1"/>
    </source>
</evidence>
<feature type="binding site" evidence="11">
    <location>
        <position position="478"/>
    </location>
    <ligand>
        <name>ATP</name>
        <dbReference type="ChEBI" id="CHEBI:30616"/>
    </ligand>
</feature>
<dbReference type="PANTHER" id="PTHR45647">
    <property type="entry name" value="OS02G0152300 PROTEIN"/>
    <property type="match status" value="1"/>
</dbReference>
<sequence length="804" mass="90779">MEEKITQVEEQNTLMPPTSAVVAVAISGGRKSKYVIQWALEKFVPEGEVFFKLLHVRPKIIGVPTPMGNLIPISQVREDVATAFRKDMEWQASKKLLPYEKMCTRQKVQVEIVQVESDDVANAIAEEVVKYNINKLVIGASSRRLFSRGPDLSSKISECTPSSCTVYAVSKAKLAVRPSDSENSSTKQECSDTSSSSSNFSSTNSSSRAEWTDQSWTASYSHLSPPPLPLQRFQALSTINQGVIHRRTSTDDTVYQRISSINVWERDDDTNSSLSSSEVTDVYTAGSSFRSLEQDDIQMTHQTSTANTSTHLSSGKQINIDFELEKLRIEIRHLRGMYAVAQNEAMDASRKLNDLNKRRLEDTIKLKEISLQEKEAKELAKQQKERYEASKREADYMKECAEREAAHKREAEAKALREAKEKEKLENALVGRVDQYKKFTWEEIVSATSSFSEDLRVGMGAYGTVYKCSLHYTTAAVKILHSKDSNRTKQFQQELEILSKIRHPHLLILLGACPEHGCLVYEFMKNGSLEERLLRKNNSPPLPWFERCRIAWEVASAIVFLHNSKPKAIIHRDLKPANILLDDNFVSKIGDVGLSTMLHSDPSLSTAYKDTGPVGTFCYIDPEYQRTGLLSPRSDIYAFGIVILQLLTAKPPMGLVHEVEKAIENDSLMDVLDQGAGEWPIEETKELVMLALRCTELRGEDRPDMKDQVLPALEKLKEIADRARDLAPTAQPPPPNMFICPILKELMDDPCVAADGYTYDRKAIEEWLEKNDTSPMTNLQLPHKNLLPNYTLLSAIMEWKTRKH</sequence>
<keyword evidence="5" id="KW-0723">Serine/threonine-protein kinase</keyword>
<evidence type="ECO:0000256" key="4">
    <source>
        <dbReference type="ARBA" id="ARBA00012483"/>
    </source>
</evidence>
<evidence type="ECO:0000256" key="2">
    <source>
        <dbReference type="ARBA" id="ARBA00003861"/>
    </source>
</evidence>
<feature type="domain" description="U-box" evidence="15">
    <location>
        <begin position="733"/>
        <end position="804"/>
    </location>
</feature>
<dbReference type="SUPFAM" id="SSF57850">
    <property type="entry name" value="RING/U-box"/>
    <property type="match status" value="1"/>
</dbReference>
<dbReference type="PROSITE" id="PS50011">
    <property type="entry name" value="PROTEIN_KINASE_DOM"/>
    <property type="match status" value="1"/>
</dbReference>
<keyword evidence="6" id="KW-0808">Transferase</keyword>
<feature type="coiled-coil region" evidence="12">
    <location>
        <begin position="324"/>
        <end position="428"/>
    </location>
</feature>
<dbReference type="Gene3D" id="3.30.40.10">
    <property type="entry name" value="Zinc/RING finger domain, C3HC4 (zinc finger)"/>
    <property type="match status" value="1"/>
</dbReference>
<dbReference type="EC" id="2.3.2.27" evidence="4"/>
<dbReference type="EMBL" id="JBJUIK010000008">
    <property type="protein sequence ID" value="KAL3521394.1"/>
    <property type="molecule type" value="Genomic_DNA"/>
</dbReference>
<dbReference type="InterPro" id="IPR017441">
    <property type="entry name" value="Protein_kinase_ATP_BS"/>
</dbReference>
<dbReference type="InterPro" id="IPR008271">
    <property type="entry name" value="Ser/Thr_kinase_AS"/>
</dbReference>
<dbReference type="SMART" id="SM00220">
    <property type="entry name" value="S_TKc"/>
    <property type="match status" value="1"/>
</dbReference>
<accession>A0ABD2ZPU7</accession>
<comment type="pathway">
    <text evidence="3">Protein modification; protein ubiquitination.</text>
</comment>
<dbReference type="InterPro" id="IPR013083">
    <property type="entry name" value="Znf_RING/FYVE/PHD"/>
</dbReference>
<dbReference type="CDD" id="cd16655">
    <property type="entry name" value="RING-Ubox_WDSUB1-like"/>
    <property type="match status" value="1"/>
</dbReference>
<evidence type="ECO:0000256" key="5">
    <source>
        <dbReference type="ARBA" id="ARBA00022527"/>
    </source>
</evidence>
<feature type="region of interest" description="Disordered" evidence="13">
    <location>
        <begin position="177"/>
        <end position="207"/>
    </location>
</feature>
<evidence type="ECO:0000256" key="13">
    <source>
        <dbReference type="SAM" id="MobiDB-lite"/>
    </source>
</evidence>
<dbReference type="InterPro" id="IPR014729">
    <property type="entry name" value="Rossmann-like_a/b/a_fold"/>
</dbReference>
<keyword evidence="17" id="KW-1185">Reference proteome</keyword>
<dbReference type="SUPFAM" id="SSF52402">
    <property type="entry name" value="Adenine nucleotide alpha hydrolases-like"/>
    <property type="match status" value="1"/>
</dbReference>
<proteinExistence type="predicted"/>
<comment type="catalytic activity">
    <reaction evidence="1">
        <text>S-ubiquitinyl-[E2 ubiquitin-conjugating enzyme]-L-cysteine + [acceptor protein]-L-lysine = [E2 ubiquitin-conjugating enzyme]-L-cysteine + N(6)-ubiquitinyl-[acceptor protein]-L-lysine.</text>
        <dbReference type="EC" id="2.3.2.27"/>
    </reaction>
</comment>
<dbReference type="Pfam" id="PF04564">
    <property type="entry name" value="U-box"/>
    <property type="match status" value="1"/>
</dbReference>
<dbReference type="InterPro" id="IPR003613">
    <property type="entry name" value="Ubox_domain"/>
</dbReference>
<evidence type="ECO:0000256" key="12">
    <source>
        <dbReference type="SAM" id="Coils"/>
    </source>
</evidence>
<protein>
    <recommendedName>
        <fullName evidence="4">RING-type E3 ubiquitin transferase</fullName>
        <ecNumber evidence="4">2.3.2.27</ecNumber>
    </recommendedName>
</protein>
<keyword evidence="7 11" id="KW-0547">Nucleotide-binding</keyword>
<dbReference type="Gene3D" id="3.40.50.620">
    <property type="entry name" value="HUPs"/>
    <property type="match status" value="1"/>
</dbReference>
<dbReference type="PANTHER" id="PTHR45647:SF15">
    <property type="entry name" value="U-BOX DOMAIN-CONTAINING PROTEIN 35"/>
    <property type="match status" value="1"/>
</dbReference>
<dbReference type="PROSITE" id="PS51698">
    <property type="entry name" value="U_BOX"/>
    <property type="match status" value="1"/>
</dbReference>
<keyword evidence="9" id="KW-0833">Ubl conjugation pathway</keyword>
<name>A0ABD2ZPU7_9GENT</name>
<organism evidence="16 17">
    <name type="scientific">Cinchona calisaya</name>
    <dbReference type="NCBI Taxonomy" id="153742"/>
    <lineage>
        <taxon>Eukaryota</taxon>
        <taxon>Viridiplantae</taxon>
        <taxon>Streptophyta</taxon>
        <taxon>Embryophyta</taxon>
        <taxon>Tracheophyta</taxon>
        <taxon>Spermatophyta</taxon>
        <taxon>Magnoliopsida</taxon>
        <taxon>eudicotyledons</taxon>
        <taxon>Gunneridae</taxon>
        <taxon>Pentapetalae</taxon>
        <taxon>asterids</taxon>
        <taxon>lamiids</taxon>
        <taxon>Gentianales</taxon>
        <taxon>Rubiaceae</taxon>
        <taxon>Cinchonoideae</taxon>
        <taxon>Cinchoneae</taxon>
        <taxon>Cinchona</taxon>
    </lineage>
</organism>
<evidence type="ECO:0000256" key="10">
    <source>
        <dbReference type="ARBA" id="ARBA00022840"/>
    </source>
</evidence>
<gene>
    <name evidence="16" type="ORF">ACH5RR_019543</name>
</gene>
<evidence type="ECO:0000256" key="11">
    <source>
        <dbReference type="PROSITE-ProRule" id="PRU10141"/>
    </source>
</evidence>
<dbReference type="Proteomes" id="UP001630127">
    <property type="component" value="Unassembled WGS sequence"/>
</dbReference>
<dbReference type="Pfam" id="PF07714">
    <property type="entry name" value="PK_Tyr_Ser-Thr"/>
    <property type="match status" value="1"/>
</dbReference>
<dbReference type="GO" id="GO:0005524">
    <property type="term" value="F:ATP binding"/>
    <property type="evidence" value="ECO:0007669"/>
    <property type="project" value="UniProtKB-UniRule"/>
</dbReference>
<dbReference type="Gene3D" id="1.10.510.10">
    <property type="entry name" value="Transferase(Phosphotransferase) domain 1"/>
    <property type="match status" value="1"/>
</dbReference>
<dbReference type="PROSITE" id="PS00108">
    <property type="entry name" value="PROTEIN_KINASE_ST"/>
    <property type="match status" value="1"/>
</dbReference>
<dbReference type="Gene3D" id="3.30.200.20">
    <property type="entry name" value="Phosphorylase Kinase, domain 1"/>
    <property type="match status" value="1"/>
</dbReference>
<keyword evidence="10 11" id="KW-0067">ATP-binding</keyword>
<reference evidence="16 17" key="1">
    <citation type="submission" date="2024-11" db="EMBL/GenBank/DDBJ databases">
        <title>A near-complete genome assembly of Cinchona calisaya.</title>
        <authorList>
            <person name="Lian D.C."/>
            <person name="Zhao X.W."/>
            <person name="Wei L."/>
        </authorList>
    </citation>
    <scope>NUCLEOTIDE SEQUENCE [LARGE SCALE GENOMIC DNA]</scope>
    <source>
        <tissue evidence="16">Nenye</tissue>
    </source>
</reference>
<evidence type="ECO:0000259" key="14">
    <source>
        <dbReference type="PROSITE" id="PS50011"/>
    </source>
</evidence>
<dbReference type="PROSITE" id="PS00107">
    <property type="entry name" value="PROTEIN_KINASE_ATP"/>
    <property type="match status" value="1"/>
</dbReference>
<evidence type="ECO:0000256" key="9">
    <source>
        <dbReference type="ARBA" id="ARBA00022786"/>
    </source>
</evidence>
<comment type="function">
    <text evidence="2">Functions as an E3 ubiquitin ligase.</text>
</comment>
<dbReference type="SUPFAM" id="SSF56112">
    <property type="entry name" value="Protein kinase-like (PK-like)"/>
    <property type="match status" value="1"/>
</dbReference>
<dbReference type="AlphaFoldDB" id="A0ABD2ZPU7"/>
<dbReference type="InterPro" id="IPR051348">
    <property type="entry name" value="U-box_ubiquitin_ligases"/>
</dbReference>
<evidence type="ECO:0000256" key="1">
    <source>
        <dbReference type="ARBA" id="ARBA00000900"/>
    </source>
</evidence>
<feature type="domain" description="Protein kinase" evidence="14">
    <location>
        <begin position="451"/>
        <end position="713"/>
    </location>
</feature>
<evidence type="ECO:0000256" key="6">
    <source>
        <dbReference type="ARBA" id="ARBA00022679"/>
    </source>
</evidence>
<keyword evidence="8" id="KW-0418">Kinase</keyword>
<dbReference type="InterPro" id="IPR000719">
    <property type="entry name" value="Prot_kinase_dom"/>
</dbReference>
<keyword evidence="12" id="KW-0175">Coiled coil</keyword>
<evidence type="ECO:0000256" key="8">
    <source>
        <dbReference type="ARBA" id="ARBA00022777"/>
    </source>
</evidence>
<dbReference type="CDD" id="cd01989">
    <property type="entry name" value="USP_STK_Ubox_N"/>
    <property type="match status" value="1"/>
</dbReference>
<dbReference type="InterPro" id="IPR011009">
    <property type="entry name" value="Kinase-like_dom_sf"/>
</dbReference>
<dbReference type="SMART" id="SM00504">
    <property type="entry name" value="Ubox"/>
    <property type="match status" value="1"/>
</dbReference>
<dbReference type="GO" id="GO:0004674">
    <property type="term" value="F:protein serine/threonine kinase activity"/>
    <property type="evidence" value="ECO:0007669"/>
    <property type="project" value="UniProtKB-KW"/>
</dbReference>
<dbReference type="InterPro" id="IPR001245">
    <property type="entry name" value="Ser-Thr/Tyr_kinase_cat_dom"/>
</dbReference>
<evidence type="ECO:0000313" key="17">
    <source>
        <dbReference type="Proteomes" id="UP001630127"/>
    </source>
</evidence>
<feature type="compositionally biased region" description="Low complexity" evidence="13">
    <location>
        <begin position="184"/>
        <end position="207"/>
    </location>
</feature>
<dbReference type="GO" id="GO:0061630">
    <property type="term" value="F:ubiquitin protein ligase activity"/>
    <property type="evidence" value="ECO:0007669"/>
    <property type="project" value="UniProtKB-EC"/>
</dbReference>
<evidence type="ECO:0000259" key="15">
    <source>
        <dbReference type="PROSITE" id="PS51698"/>
    </source>
</evidence>
<evidence type="ECO:0000256" key="3">
    <source>
        <dbReference type="ARBA" id="ARBA00004906"/>
    </source>
</evidence>
<evidence type="ECO:0000256" key="7">
    <source>
        <dbReference type="ARBA" id="ARBA00022741"/>
    </source>
</evidence>